<feature type="compositionally biased region" description="Polar residues" evidence="2">
    <location>
        <begin position="368"/>
        <end position="395"/>
    </location>
</feature>
<feature type="compositionally biased region" description="Polar residues" evidence="2">
    <location>
        <begin position="206"/>
        <end position="225"/>
    </location>
</feature>
<reference evidence="3" key="1">
    <citation type="submission" date="2023-02" db="EMBL/GenBank/DDBJ databases">
        <title>Mating type loci evolution in Malassezia.</title>
        <authorList>
            <person name="Coelho M.A."/>
        </authorList>
    </citation>
    <scope>NUCLEOTIDE SEQUENCE</scope>
    <source>
        <strain evidence="3">CBS 14136</strain>
    </source>
</reference>
<feature type="coiled-coil region" evidence="1">
    <location>
        <begin position="598"/>
        <end position="625"/>
    </location>
</feature>
<feature type="region of interest" description="Disordered" evidence="2">
    <location>
        <begin position="305"/>
        <end position="426"/>
    </location>
</feature>
<keyword evidence="4" id="KW-1185">Reference proteome</keyword>
<feature type="compositionally biased region" description="Polar residues" evidence="2">
    <location>
        <begin position="160"/>
        <end position="181"/>
    </location>
</feature>
<proteinExistence type="predicted"/>
<feature type="region of interest" description="Disordered" evidence="2">
    <location>
        <begin position="907"/>
        <end position="935"/>
    </location>
</feature>
<feature type="region of interest" description="Disordered" evidence="2">
    <location>
        <begin position="1"/>
        <end position="84"/>
    </location>
</feature>
<feature type="region of interest" description="Disordered" evidence="2">
    <location>
        <begin position="862"/>
        <end position="892"/>
    </location>
</feature>
<evidence type="ECO:0000256" key="1">
    <source>
        <dbReference type="SAM" id="Coils"/>
    </source>
</evidence>
<feature type="compositionally biased region" description="Polar residues" evidence="2">
    <location>
        <begin position="912"/>
        <end position="935"/>
    </location>
</feature>
<evidence type="ECO:0000313" key="3">
    <source>
        <dbReference type="EMBL" id="WFD42016.1"/>
    </source>
</evidence>
<gene>
    <name evidence="3" type="ORF">MPSI1_000653</name>
</gene>
<evidence type="ECO:0000313" key="4">
    <source>
        <dbReference type="Proteomes" id="UP001214628"/>
    </source>
</evidence>
<feature type="compositionally biased region" description="Polar residues" evidence="2">
    <location>
        <begin position="7"/>
        <end position="26"/>
    </location>
</feature>
<organism evidence="3 4">
    <name type="scientific">Malassezia psittaci</name>
    <dbReference type="NCBI Taxonomy" id="1821823"/>
    <lineage>
        <taxon>Eukaryota</taxon>
        <taxon>Fungi</taxon>
        <taxon>Dikarya</taxon>
        <taxon>Basidiomycota</taxon>
        <taxon>Ustilaginomycotina</taxon>
        <taxon>Malasseziomycetes</taxon>
        <taxon>Malasseziales</taxon>
        <taxon>Malasseziaceae</taxon>
        <taxon>Malassezia</taxon>
    </lineage>
</organism>
<protein>
    <submittedName>
        <fullName evidence="3">Uncharacterized protein</fullName>
    </submittedName>
</protein>
<evidence type="ECO:0000256" key="2">
    <source>
        <dbReference type="SAM" id="MobiDB-lite"/>
    </source>
</evidence>
<name>A0AAF0JIV1_9BASI</name>
<feature type="compositionally biased region" description="Low complexity" evidence="2">
    <location>
        <begin position="40"/>
        <end position="57"/>
    </location>
</feature>
<feature type="coiled-coil region" evidence="1">
    <location>
        <begin position="488"/>
        <end position="515"/>
    </location>
</feature>
<sequence length="952" mass="105795">MAMHMEQSPTYSGILRSPSTPGTGSSVRFGVRMYDTGDESILSASQSSSAPRSSSISNDNESKPSSASSDQEDQHTSIQDGSSLDISFTESFLMREVGDALAGLAEGPSAPAVKTPDTKHAWNHSAQDTLKAARHADYEPQERSSFSDLSGTRPVLYNIAVSQRTEPVSPSQQRVTTQNEQPIDEKVDTVTETLSESPTLRKPYISSHSSTDNQNADSSTAAVQLTSTPPSSPPASHKTFLSASINSTSPNTSPPPELREKPWRLLRSFNDGSVKPYTPAKPESVQSYSGGQVPKQIAFMGTDEETGRSQFLPSTSASPQAPVTPESYSSKTSVSKKPSDTQPHPNFPHIQSQRSLSRPRESLLRYSHTTTPGRDSSNVSSFASWATPRSDTGSLDSPDLSHRSTSQRNRAETYEFSNLTEKDELDEEEAGSLIPYAVNELTDKLVMIETKGDIDIKEMLETVAQLDRTHTERTIFLQHRLARSYRLNQTLRNSLDQAYEQLRNLEAQIAEILRNKPTTQTISRFELQNLAEKLESQLSLLPADAIQSSDQSAVLTLQITPREASLMVEQSNTSGLDKLHTGQQHTEAQLSSQKDQDWALLQEEYDKLAQDRAQLEAERHDLEIRMASIPEYDAVPKVEVEQQISRAVSMARESCLHDFEVRLAQAKQVSEMEKSNDEEKQIQVQAEINALRAQVRSLKEGHEQLIRAHRSEIQDLQSRQSENVESRNDELHSRIVQLEEVLDKAQVEASEAREQFENREFVSLEARLGMEQRISELENKAQEGANAILQLSKAKQEAEANLTATIHSQKNRIYALEHEVAHRGLEVVKLEKQKEHLAKEALHFSLALSAKDQELQMLKRGMQGASATRHLPNRHKSSDSRILQPRSTNEVRRASSEAAKRLVRAAQPSFELASTPNPTSRGGSNRYRSLLSSQLPDLSTSTIDSAELSHKI</sequence>
<feature type="compositionally biased region" description="Polar residues" evidence="2">
    <location>
        <begin position="308"/>
        <end position="344"/>
    </location>
</feature>
<dbReference type="Proteomes" id="UP001214628">
    <property type="component" value="Chromosome 1"/>
</dbReference>
<keyword evidence="1" id="KW-0175">Coiled coil</keyword>
<feature type="coiled-coil region" evidence="1">
    <location>
        <begin position="688"/>
        <end position="794"/>
    </location>
</feature>
<dbReference type="AlphaFoldDB" id="A0AAF0JIV1"/>
<dbReference type="EMBL" id="CP118375">
    <property type="protein sequence ID" value="WFD42016.1"/>
    <property type="molecule type" value="Genomic_DNA"/>
</dbReference>
<feature type="region of interest" description="Disordered" evidence="2">
    <location>
        <begin position="106"/>
        <end position="290"/>
    </location>
</feature>
<accession>A0AAF0JIV1</accession>